<gene>
    <name evidence="6" type="ORF">PHYBLDRAFT_166299</name>
</gene>
<dbReference type="InterPro" id="IPR050534">
    <property type="entry name" value="Coronavir_polyprotein_1ab"/>
</dbReference>
<dbReference type="SUPFAM" id="SSF52540">
    <property type="entry name" value="P-loop containing nucleoside triphosphate hydrolases"/>
    <property type="match status" value="1"/>
</dbReference>
<evidence type="ECO:0000256" key="4">
    <source>
        <dbReference type="ARBA" id="ARBA00022840"/>
    </source>
</evidence>
<evidence type="ECO:0000256" key="3">
    <source>
        <dbReference type="ARBA" id="ARBA00022806"/>
    </source>
</evidence>
<dbReference type="InterPro" id="IPR041679">
    <property type="entry name" value="DNA2/NAM7-like_C"/>
</dbReference>
<dbReference type="InterPro" id="IPR027417">
    <property type="entry name" value="P-loop_NTPase"/>
</dbReference>
<keyword evidence="7" id="KW-1185">Reference proteome</keyword>
<keyword evidence="4" id="KW-0067">ATP-binding</keyword>
<dbReference type="GeneID" id="28996303"/>
<evidence type="ECO:0000256" key="1">
    <source>
        <dbReference type="ARBA" id="ARBA00022741"/>
    </source>
</evidence>
<protein>
    <recommendedName>
        <fullName evidence="5">DNA2/NAM7 helicase-like C-terminal domain-containing protein</fullName>
    </recommendedName>
</protein>
<evidence type="ECO:0000313" key="6">
    <source>
        <dbReference type="EMBL" id="OAD76327.1"/>
    </source>
</evidence>
<proteinExistence type="predicted"/>
<reference evidence="7" key="1">
    <citation type="submission" date="2015-06" db="EMBL/GenBank/DDBJ databases">
        <title>Expansion of signal transduction pathways in fungi by whole-genome duplication.</title>
        <authorList>
            <consortium name="DOE Joint Genome Institute"/>
            <person name="Corrochano L.M."/>
            <person name="Kuo A."/>
            <person name="Marcet-Houben M."/>
            <person name="Polaino S."/>
            <person name="Salamov A."/>
            <person name="Villalobos J.M."/>
            <person name="Alvarez M.I."/>
            <person name="Avalos J."/>
            <person name="Benito E.P."/>
            <person name="Benoit I."/>
            <person name="Burger G."/>
            <person name="Camino L.P."/>
            <person name="Canovas D."/>
            <person name="Cerda-Olmedo E."/>
            <person name="Cheng J.-F."/>
            <person name="Dominguez A."/>
            <person name="Elias M."/>
            <person name="Eslava A.P."/>
            <person name="Glaser F."/>
            <person name="Grimwood J."/>
            <person name="Gutierrez G."/>
            <person name="Heitman J."/>
            <person name="Henrissat B."/>
            <person name="Iturriaga E.A."/>
            <person name="Lang B.F."/>
            <person name="Lavin J.L."/>
            <person name="Lee S."/>
            <person name="Li W."/>
            <person name="Lindquist E."/>
            <person name="Lopez-Garcia S."/>
            <person name="Luque E.M."/>
            <person name="Marcos A.T."/>
            <person name="Martin J."/>
            <person name="McCluskey K."/>
            <person name="Medina H.R."/>
            <person name="Miralles-Duran A."/>
            <person name="Miyazaki A."/>
            <person name="Munoz-Torres E."/>
            <person name="Oguiza J.A."/>
            <person name="Ohm R."/>
            <person name="Olmedo M."/>
            <person name="Orejas M."/>
            <person name="Ortiz-Castellanos L."/>
            <person name="Pisabarro A.G."/>
            <person name="Rodriguez-Romero J."/>
            <person name="Ruiz-Herrera J."/>
            <person name="Ruiz-Vazquez R."/>
            <person name="Sanz C."/>
            <person name="Schackwitz W."/>
            <person name="Schmutz J."/>
            <person name="Shahriari M."/>
            <person name="Shelest E."/>
            <person name="Silva-Franco F."/>
            <person name="Soanes D."/>
            <person name="Syed K."/>
            <person name="Tagua V.G."/>
            <person name="Talbot N.J."/>
            <person name="Thon M."/>
            <person name="De vries R.P."/>
            <person name="Wiebenga A."/>
            <person name="Yadav J.S."/>
            <person name="Braun E.L."/>
            <person name="Baker S."/>
            <person name="Garre V."/>
            <person name="Horwitz B."/>
            <person name="Torres-Martinez S."/>
            <person name="Idnurm A."/>
            <person name="Herrera-Estrella A."/>
            <person name="Gabaldon T."/>
            <person name="Grigoriev I.V."/>
        </authorList>
    </citation>
    <scope>NUCLEOTIDE SEQUENCE [LARGE SCALE GENOMIC DNA]</scope>
    <source>
        <strain evidence="7">NRRL 1555(-)</strain>
    </source>
</reference>
<dbReference type="GO" id="GO:0005524">
    <property type="term" value="F:ATP binding"/>
    <property type="evidence" value="ECO:0007669"/>
    <property type="project" value="UniProtKB-KW"/>
</dbReference>
<evidence type="ECO:0000313" key="7">
    <source>
        <dbReference type="Proteomes" id="UP000077315"/>
    </source>
</evidence>
<dbReference type="InterPro" id="IPR011604">
    <property type="entry name" value="PDDEXK-like_dom_sf"/>
</dbReference>
<dbReference type="STRING" id="763407.A0A162PVA1"/>
<evidence type="ECO:0000256" key="2">
    <source>
        <dbReference type="ARBA" id="ARBA00022801"/>
    </source>
</evidence>
<feature type="domain" description="DNA2/NAM7 helicase-like C-terminal" evidence="5">
    <location>
        <begin position="1188"/>
        <end position="1319"/>
    </location>
</feature>
<keyword evidence="3" id="KW-0347">Helicase</keyword>
<dbReference type="OrthoDB" id="6513042at2759"/>
<dbReference type="EMBL" id="KV440976">
    <property type="protein sequence ID" value="OAD76327.1"/>
    <property type="molecule type" value="Genomic_DNA"/>
</dbReference>
<dbReference type="Proteomes" id="UP000077315">
    <property type="component" value="Unassembled WGS sequence"/>
</dbReference>
<dbReference type="CDD" id="cd18808">
    <property type="entry name" value="SF1_C_Upf1"/>
    <property type="match status" value="1"/>
</dbReference>
<accession>A0A162PVA1</accession>
<dbReference type="InParanoid" id="A0A162PVA1"/>
<evidence type="ECO:0000259" key="5">
    <source>
        <dbReference type="Pfam" id="PF13087"/>
    </source>
</evidence>
<organism evidence="6 7">
    <name type="scientific">Phycomyces blakesleeanus (strain ATCC 8743b / DSM 1359 / FGSC 10004 / NBRC 33097 / NRRL 1555)</name>
    <dbReference type="NCBI Taxonomy" id="763407"/>
    <lineage>
        <taxon>Eukaryota</taxon>
        <taxon>Fungi</taxon>
        <taxon>Fungi incertae sedis</taxon>
        <taxon>Mucoromycota</taxon>
        <taxon>Mucoromycotina</taxon>
        <taxon>Mucoromycetes</taxon>
        <taxon>Mucorales</taxon>
        <taxon>Phycomycetaceae</taxon>
        <taxon>Phycomyces</taxon>
    </lineage>
</organism>
<dbReference type="Pfam" id="PF13245">
    <property type="entry name" value="AAA_19"/>
    <property type="match status" value="1"/>
</dbReference>
<sequence>MYLEFVEYTIAFFGFKSLPEPTLRRFTISGLAKSGYYNCEKLLGLSSESTSTQSVNTNTEEANFKRGNEFEEALLNTLDKSTTTDYTDTPTAQSKHVLQTVKPGQTLYQLSFEMPDSFYEDEIMNTNVYRLRRFIPDFIQVKEDPITKERVLFIIDAKASKSVHSSHQFQVATYAYLLSYIVQDIRNLKVDYLGGVWLPSDWKEPVAFRVDLMIPKMKHFYTTELIATLQSKDPEWIYNAKCKTCTYASLCERESVGTPGEIPYMTPHMIEAAKSLIPENKNDSLEELADNLKNMSIQKSNKSIPRFDDWQRIKKSPLFEPFYKSYSEKKPIFIGNPSTIISSGIEQEIYIVFVIDPTHGRMCSYSIKFNGLDFENTLKDYCTGSVDPSAKNKSDIEAYVILAANFSTNLFNVLLKMDQIKAKFSIFFYGNETKVAIQDCLCDLLSSAPKFIKNTKYCEEIVSNAKECLLNLFVGVNLLKLPDALFPDDTHLDRVSSNRMVVLEDLLRENIALGIPGFYKLEDIAEWMCEDTKSVSKHFLQSLEKDGLYNTWVLGETKPKNSSLEREKRYHIQVYGEILEKYRYLAQEYQQQQHQHQHQQDRTSSVCIFPLVCEPFSWTRSGAIYSNRLTRLIFFKYLELLASYEKLRTERLADLCSIAKKGLSGPTNGLLLEFVEYAQSISEARQVKSLVGHFRVVEQDLDGATKIKIDSLKSNTFQEYILVSANSQGILEIISYPDLMYRAKLRNLNITTMNVKAIIENGNVVVLSGYFKPLNLVKGTRYLLYRRHIDFNTDKVIAVLKDMGKSENADSVFSQLVEDPNGWSKQPVRRDLPVDIKATALRLRDDFAMSPSQKIISASTLQNRLQIVWGPPGSGKTEFLALFVNWYIAHIFGSCPETRPLVIGVTAFTRHAISNLLSRIASVQSRQGILAKFQIVSLGTVMGENMIHTKADRLPALIRSLHSKNMMAATATATAVVVGGTVWDWAKVKKNWPEWAGCDMMIIDESSQLLVSDSALVINCLNESNGRLIIAGDHMQLGPILQNEYPQMALSEPCLFGSIQQCLMRTVDNQAIPTQNFRLQKGVSNDFGPNTIQLKDNWRMASILLCFSLFCFDLLYSFIKNEELNEFFKQIYGNDFTARYPELTLRHDWSKFITPTIGRSQELKAILDPKHALTMTRLLFNHTNTSAANIEIETEAEVVAQIVKTHLMTRVEASRSQTPISKTKHSPLHVTTTPAPAVLVMVVTPHHRQRVAIQRALGDTQGTVVVDTVEKMQGQECELVIACFTYLTITKSKLDFLLDFKRWNVAVSRARCKIIIVTTDNVLQLPTHKDNSGLDVFKSHTSAEGWGFVCLLRDWAEKEESVVRWHV</sequence>
<dbReference type="RefSeq" id="XP_018294367.1">
    <property type="nucleotide sequence ID" value="XM_018435397.1"/>
</dbReference>
<keyword evidence="1" id="KW-0547">Nucleotide-binding</keyword>
<name>A0A162PVA1_PHYB8</name>
<dbReference type="PANTHER" id="PTHR43788">
    <property type="entry name" value="DNA2/NAM7 HELICASE FAMILY MEMBER"/>
    <property type="match status" value="1"/>
</dbReference>
<dbReference type="Gene3D" id="3.40.50.300">
    <property type="entry name" value="P-loop containing nucleotide triphosphate hydrolases"/>
    <property type="match status" value="2"/>
</dbReference>
<dbReference type="VEuPathDB" id="FungiDB:PHYBLDRAFT_166299"/>
<dbReference type="Gene3D" id="3.90.320.10">
    <property type="match status" value="1"/>
</dbReference>
<dbReference type="InterPro" id="IPR047187">
    <property type="entry name" value="SF1_C_Upf1"/>
</dbReference>
<keyword evidence="2" id="KW-0378">Hydrolase</keyword>
<dbReference type="GO" id="GO:0016787">
    <property type="term" value="F:hydrolase activity"/>
    <property type="evidence" value="ECO:0007669"/>
    <property type="project" value="UniProtKB-KW"/>
</dbReference>
<dbReference type="Pfam" id="PF13087">
    <property type="entry name" value="AAA_12"/>
    <property type="match status" value="1"/>
</dbReference>
<dbReference type="PANTHER" id="PTHR43788:SF8">
    <property type="entry name" value="DNA-BINDING PROTEIN SMUBP-2"/>
    <property type="match status" value="1"/>
</dbReference>
<dbReference type="GO" id="GO:0043139">
    <property type="term" value="F:5'-3' DNA helicase activity"/>
    <property type="evidence" value="ECO:0007669"/>
    <property type="project" value="TreeGrafter"/>
</dbReference>